<evidence type="ECO:0000256" key="1">
    <source>
        <dbReference type="ARBA" id="ARBA00009183"/>
    </source>
</evidence>
<keyword evidence="9" id="KW-1185">Reference proteome</keyword>
<dbReference type="GO" id="GO:0050661">
    <property type="term" value="F:NADP binding"/>
    <property type="evidence" value="ECO:0007669"/>
    <property type="project" value="InterPro"/>
</dbReference>
<dbReference type="InterPro" id="IPR020946">
    <property type="entry name" value="Flavin_mOase-like"/>
</dbReference>
<dbReference type="InterPro" id="IPR036188">
    <property type="entry name" value="FAD/NAD-bd_sf"/>
</dbReference>
<evidence type="ECO:0000256" key="2">
    <source>
        <dbReference type="ARBA" id="ARBA00022630"/>
    </source>
</evidence>
<dbReference type="RefSeq" id="WP_165053174.1">
    <property type="nucleotide sequence ID" value="NZ_JAALFE010000025.1"/>
</dbReference>
<dbReference type="Gene3D" id="3.50.50.60">
    <property type="entry name" value="FAD/NAD(P)-binding domain"/>
    <property type="match status" value="1"/>
</dbReference>
<evidence type="ECO:0000256" key="6">
    <source>
        <dbReference type="ARBA" id="ARBA00034528"/>
    </source>
</evidence>
<keyword evidence="4" id="KW-0521">NADP</keyword>
<evidence type="ECO:0000256" key="4">
    <source>
        <dbReference type="ARBA" id="ARBA00022857"/>
    </source>
</evidence>
<dbReference type="SUPFAM" id="SSF51735">
    <property type="entry name" value="NAD(P)-binding Rossmann-fold domains"/>
    <property type="match status" value="1"/>
</dbReference>
<evidence type="ECO:0000313" key="9">
    <source>
        <dbReference type="Proteomes" id="UP000474758"/>
    </source>
</evidence>
<dbReference type="InterPro" id="IPR000960">
    <property type="entry name" value="Flavin_mOase"/>
</dbReference>
<evidence type="ECO:0000256" key="7">
    <source>
        <dbReference type="ARBA" id="ARBA00035159"/>
    </source>
</evidence>
<gene>
    <name evidence="8" type="ORF">G5V65_18580</name>
</gene>
<accession>A0A6M1U2G6</accession>
<keyword evidence="3" id="KW-0274">FAD</keyword>
<dbReference type="PANTHER" id="PTHR23023">
    <property type="entry name" value="DIMETHYLANILINE MONOOXYGENASE"/>
    <property type="match status" value="1"/>
</dbReference>
<protein>
    <recommendedName>
        <fullName evidence="7">Trimethylamine monooxygenase</fullName>
        <ecNumber evidence="6">1.14.13.148</ecNumber>
    </recommendedName>
</protein>
<evidence type="ECO:0000313" key="8">
    <source>
        <dbReference type="EMBL" id="NGQ92902.1"/>
    </source>
</evidence>
<sequence>MTDTAATTTFIDHCVIGAGFQGLPVLKKLTEMGEKVICLDRNEDVGGIWHTGAYETAHIISSRSATGFADFPMPESYPDFPSKREMQRYFRSYAEHFALLPHIRFNTAVTRVRPASAAEAARGARWRTECGDGSAVLSRTVVIANGHHSKPNVAGYPGTWQGETMHSDAYRTSEVFKGKRVLVVGNGNTACDAAVEASLHGAGADISVREGVYFFPRTFMGKPLDTFLRAIPFDAPWLERLFGWVVHKAAVGDPARYGLPRPTYRIFDRHPVINSELLRRIKLGRIGVRPEIARHDGNTVTFTDGTSRDYDLIFWAIGYQMAFPMLAPEDDLLDWKGGKPVMFLQLALPKARGLFIAGLGQARTGGGPLFELGGYLAARMAAHDARHPQGVMEAISGTARMRFAKWAFGHDPVAPADTRSLSLQHHVASGRMLNGLLDQIGAPDARSGTGRSKARTNLELLARTGRTAVTS</sequence>
<organism evidence="8 9">
    <name type="scientific">Paragemmobacter kunshanensis</name>
    <dbReference type="NCBI Taxonomy" id="2583234"/>
    <lineage>
        <taxon>Bacteria</taxon>
        <taxon>Pseudomonadati</taxon>
        <taxon>Pseudomonadota</taxon>
        <taxon>Alphaproteobacteria</taxon>
        <taxon>Rhodobacterales</taxon>
        <taxon>Paracoccaceae</taxon>
        <taxon>Paragemmobacter</taxon>
    </lineage>
</organism>
<comment type="caution">
    <text evidence="8">The sequence shown here is derived from an EMBL/GenBank/DDBJ whole genome shotgun (WGS) entry which is preliminary data.</text>
</comment>
<dbReference type="GO" id="GO:0034899">
    <property type="term" value="F:trimethylamine monooxygenase activity"/>
    <property type="evidence" value="ECO:0007669"/>
    <property type="project" value="UniProtKB-EC"/>
</dbReference>
<comment type="similarity">
    <text evidence="1">Belongs to the FMO family.</text>
</comment>
<dbReference type="PRINTS" id="PR00370">
    <property type="entry name" value="FMOXYGENASE"/>
</dbReference>
<dbReference type="GO" id="GO:0050660">
    <property type="term" value="F:flavin adenine dinucleotide binding"/>
    <property type="evidence" value="ECO:0007669"/>
    <property type="project" value="InterPro"/>
</dbReference>
<dbReference type="EMBL" id="JAALFE010000025">
    <property type="protein sequence ID" value="NGQ92902.1"/>
    <property type="molecule type" value="Genomic_DNA"/>
</dbReference>
<name>A0A6M1U2G6_9RHOB</name>
<keyword evidence="5" id="KW-0560">Oxidoreductase</keyword>
<dbReference type="SUPFAM" id="SSF51905">
    <property type="entry name" value="FAD/NAD(P)-binding domain"/>
    <property type="match status" value="1"/>
</dbReference>
<dbReference type="Proteomes" id="UP000474758">
    <property type="component" value="Unassembled WGS sequence"/>
</dbReference>
<reference evidence="8 9" key="1">
    <citation type="submission" date="2020-02" db="EMBL/GenBank/DDBJ databases">
        <title>Rhodobacter translucens sp. nov., a novel bacterium isolated from activated sludge.</title>
        <authorList>
            <person name="Liu J."/>
        </authorList>
    </citation>
    <scope>NUCLEOTIDE SEQUENCE [LARGE SCALE GENOMIC DNA]</scope>
    <source>
        <strain evidence="8 9">HX-7-19</strain>
    </source>
</reference>
<dbReference type="AlphaFoldDB" id="A0A6M1U2G6"/>
<dbReference type="InterPro" id="IPR050346">
    <property type="entry name" value="FMO-like"/>
</dbReference>
<evidence type="ECO:0000256" key="3">
    <source>
        <dbReference type="ARBA" id="ARBA00022827"/>
    </source>
</evidence>
<dbReference type="InterPro" id="IPR036291">
    <property type="entry name" value="NAD(P)-bd_dom_sf"/>
</dbReference>
<dbReference type="Pfam" id="PF00743">
    <property type="entry name" value="FMO-like"/>
    <property type="match status" value="1"/>
</dbReference>
<evidence type="ECO:0000256" key="5">
    <source>
        <dbReference type="ARBA" id="ARBA00023002"/>
    </source>
</evidence>
<dbReference type="GO" id="GO:0004499">
    <property type="term" value="F:N,N-dimethylaniline monooxygenase activity"/>
    <property type="evidence" value="ECO:0007669"/>
    <property type="project" value="InterPro"/>
</dbReference>
<proteinExistence type="inferred from homology"/>
<keyword evidence="2" id="KW-0285">Flavoprotein</keyword>
<dbReference type="EC" id="1.14.13.148" evidence="6"/>